<evidence type="ECO:0000256" key="1">
    <source>
        <dbReference type="SAM" id="Phobius"/>
    </source>
</evidence>
<dbReference type="EMBL" id="PSZP01000031">
    <property type="protein sequence ID" value="TCG10601.1"/>
    <property type="molecule type" value="Genomic_DNA"/>
</dbReference>
<name>A0A4R0XUN7_9MOLU</name>
<dbReference type="Proteomes" id="UP000291072">
    <property type="component" value="Unassembled WGS sequence"/>
</dbReference>
<proteinExistence type="predicted"/>
<feature type="transmembrane region" description="Helical" evidence="1">
    <location>
        <begin position="61"/>
        <end position="84"/>
    </location>
</feature>
<feature type="transmembrane region" description="Helical" evidence="1">
    <location>
        <begin position="134"/>
        <end position="154"/>
    </location>
</feature>
<keyword evidence="1" id="KW-0472">Membrane</keyword>
<dbReference type="RefSeq" id="WP_131613673.1">
    <property type="nucleotide sequence ID" value="NZ_PSZP01000031.1"/>
</dbReference>
<organism evidence="2 3">
    <name type="scientific">Mycoplasma todarodis</name>
    <dbReference type="NCBI Taxonomy" id="1937191"/>
    <lineage>
        <taxon>Bacteria</taxon>
        <taxon>Bacillati</taxon>
        <taxon>Mycoplasmatota</taxon>
        <taxon>Mollicutes</taxon>
        <taxon>Mycoplasmataceae</taxon>
        <taxon>Mycoplasma</taxon>
    </lineage>
</organism>
<dbReference type="AlphaFoldDB" id="A0A4R0XUN7"/>
<reference evidence="2 3" key="1">
    <citation type="submission" date="2018-02" db="EMBL/GenBank/DDBJ databases">
        <title>Mycoplasma marinum and Mycoplasma todarodis sp. nov., moderately halophilic and psychrotolerant mycoplasmas isolated from cephalopods.</title>
        <authorList>
            <person name="Viver T."/>
        </authorList>
    </citation>
    <scope>NUCLEOTIDE SEQUENCE [LARGE SCALE GENOMIC DNA]</scope>
    <source>
        <strain evidence="2 3">5H</strain>
    </source>
</reference>
<keyword evidence="1" id="KW-1133">Transmembrane helix</keyword>
<protein>
    <submittedName>
        <fullName evidence="2">Uncharacterized protein</fullName>
    </submittedName>
</protein>
<comment type="caution">
    <text evidence="2">The sequence shown here is derived from an EMBL/GenBank/DDBJ whole genome shotgun (WGS) entry which is preliminary data.</text>
</comment>
<evidence type="ECO:0000313" key="3">
    <source>
        <dbReference type="Proteomes" id="UP000291072"/>
    </source>
</evidence>
<keyword evidence="3" id="KW-1185">Reference proteome</keyword>
<sequence length="568" mass="64932">MKKILDNKRFPYAIISFFSLLTLIPAGFLIVITLKQLRATGFNGITPQELEAILNKKITDWVILFPFIVGLIVWTTTATLTVHYVSKNRIGMGFGVLTLLLGGVGLHLIGWAVKEITDHFRSKKQKGVKFKHGVHFLLGSLVLMFFIPLTTTFYSKKVVAPVEGHSIAMSLDRKNPNIIEIFSDGLFRRAHVYPMSQSQDLKDFTIYNKYMTVSGSTYSTIPSIWGDFEKYNIYKIQQDNPEEKDYVSLVQRKTFMETFMRHMTQETDPNGIYENNTNIINPINITNKEGYTVNTSGSSREIMRRQPKWNVTNWSGARDSLGFGISKYSPDAASYRWLNRNMHASKDGQPARIFITDLITHPPMMNKADGSFTTGAEVRTDQWKLVRSNLINLTKALKKIKDPKTGITAYDNTMIIMYGDHKDHRYPVKNKTGLDNYAVEGESLLVMKYPFQQQQAANISNRVVYSPQINAIMKDFIENKNPDFIKTNNMFAPNSAHWAFSDDGDLYQVKYGKNKNYNSSWSDKESWEHLEPKESLNPVLEKDGSYKVIPRAKIKDILSALSKEVYHV</sequence>
<accession>A0A4R0XUN7</accession>
<feature type="transmembrane region" description="Helical" evidence="1">
    <location>
        <begin position="12"/>
        <end position="34"/>
    </location>
</feature>
<evidence type="ECO:0000313" key="2">
    <source>
        <dbReference type="EMBL" id="TCG10601.1"/>
    </source>
</evidence>
<gene>
    <name evidence="2" type="ORF">C4B25_03605</name>
</gene>
<keyword evidence="1" id="KW-0812">Transmembrane</keyword>
<feature type="transmembrane region" description="Helical" evidence="1">
    <location>
        <begin position="90"/>
        <end position="113"/>
    </location>
</feature>